<dbReference type="AlphaFoldDB" id="A0A317CAX1"/>
<name>A0A317CAX1_9GAMM</name>
<dbReference type="OrthoDB" id="9808779at2"/>
<dbReference type="GO" id="GO:0016853">
    <property type="term" value="F:isomerase activity"/>
    <property type="evidence" value="ECO:0007669"/>
    <property type="project" value="InterPro"/>
</dbReference>
<dbReference type="InterPro" id="IPR014718">
    <property type="entry name" value="GH-type_carb-bd"/>
</dbReference>
<protein>
    <recommendedName>
        <fullName evidence="3">Aldose 1-epimerase</fullName>
    </recommendedName>
</protein>
<dbReference type="SUPFAM" id="SSF74650">
    <property type="entry name" value="Galactose mutarotase-like"/>
    <property type="match status" value="1"/>
</dbReference>
<dbReference type="EMBL" id="QGKM01000041">
    <property type="protein sequence ID" value="PWQ95835.1"/>
    <property type="molecule type" value="Genomic_DNA"/>
</dbReference>
<dbReference type="CDD" id="cd09021">
    <property type="entry name" value="Aldose_epim_Ec_YphB"/>
    <property type="match status" value="1"/>
</dbReference>
<dbReference type="InterPro" id="IPR008183">
    <property type="entry name" value="Aldose_1/G6P_1-epimerase"/>
</dbReference>
<dbReference type="RefSeq" id="WP_109838307.1">
    <property type="nucleotide sequence ID" value="NZ_QGKM01000041.1"/>
</dbReference>
<dbReference type="GO" id="GO:0030246">
    <property type="term" value="F:carbohydrate binding"/>
    <property type="evidence" value="ECO:0007669"/>
    <property type="project" value="InterPro"/>
</dbReference>
<comment type="caution">
    <text evidence="1">The sequence shown here is derived from an EMBL/GenBank/DDBJ whole genome shotgun (WGS) entry which is preliminary data.</text>
</comment>
<dbReference type="Pfam" id="PF01263">
    <property type="entry name" value="Aldose_epim"/>
    <property type="match status" value="1"/>
</dbReference>
<sequence>MFEISTSQARVQVREDLGAAVASYNLVDGRAVFRPAPTDAADEFDMACNIMLPWCNRISDGGFYVDDVFYPLAPNREGDALPLHGNAFQQVWTLKAQTESSVTLTLESTSLTPFHYLAEVTYVLHGADLAVKLSVKNLSNIRLPYGVGLHPWFIQEPDTLLTTSTETVILTDQSQLPVKSVSLEEVPEWDFRTQQHLPKDGFDHCFTGWSREALISWPSRQLQLNIQADEALSYCHIYSRNNREDFFCFEPVSHPLNAHNWPDRSLSTLKILEQGEVFLTSCVFKPSQI</sequence>
<dbReference type="Proteomes" id="UP000245539">
    <property type="component" value="Unassembled WGS sequence"/>
</dbReference>
<evidence type="ECO:0000313" key="1">
    <source>
        <dbReference type="EMBL" id="PWQ95835.1"/>
    </source>
</evidence>
<dbReference type="Gene3D" id="2.70.98.10">
    <property type="match status" value="1"/>
</dbReference>
<reference evidence="1 2" key="1">
    <citation type="submission" date="2018-05" db="EMBL/GenBank/DDBJ databases">
        <title>Leucothrix arctica sp. nov., isolated from Arctic seawater.</title>
        <authorList>
            <person name="Choi A."/>
            <person name="Baek K."/>
        </authorList>
    </citation>
    <scope>NUCLEOTIDE SEQUENCE [LARGE SCALE GENOMIC DNA]</scope>
    <source>
        <strain evidence="1 2">JCM 18388</strain>
    </source>
</reference>
<organism evidence="1 2">
    <name type="scientific">Leucothrix pacifica</name>
    <dbReference type="NCBI Taxonomy" id="1247513"/>
    <lineage>
        <taxon>Bacteria</taxon>
        <taxon>Pseudomonadati</taxon>
        <taxon>Pseudomonadota</taxon>
        <taxon>Gammaproteobacteria</taxon>
        <taxon>Thiotrichales</taxon>
        <taxon>Thiotrichaceae</taxon>
        <taxon>Leucothrix</taxon>
    </lineage>
</organism>
<dbReference type="GO" id="GO:0005975">
    <property type="term" value="P:carbohydrate metabolic process"/>
    <property type="evidence" value="ECO:0007669"/>
    <property type="project" value="InterPro"/>
</dbReference>
<accession>A0A317CAX1</accession>
<dbReference type="InterPro" id="IPR011013">
    <property type="entry name" value="Gal_mutarotase_sf_dom"/>
</dbReference>
<keyword evidence="2" id="KW-1185">Reference proteome</keyword>
<evidence type="ECO:0000313" key="2">
    <source>
        <dbReference type="Proteomes" id="UP000245539"/>
    </source>
</evidence>
<evidence type="ECO:0008006" key="3">
    <source>
        <dbReference type="Google" id="ProtNLM"/>
    </source>
</evidence>
<gene>
    <name evidence="1" type="ORF">DKW60_14140</name>
</gene>
<proteinExistence type="predicted"/>